<evidence type="ECO:0000256" key="3">
    <source>
        <dbReference type="ARBA" id="ARBA00022786"/>
    </source>
</evidence>
<evidence type="ECO:0000256" key="2">
    <source>
        <dbReference type="ARBA" id="ARBA00004906"/>
    </source>
</evidence>
<feature type="domain" description="At3g05675-like ankyrin-like" evidence="5">
    <location>
        <begin position="319"/>
        <end position="563"/>
    </location>
</feature>
<sequence length="570" mass="61639">MAADAARGPRSAHRRRAAGASGGGSGPRVRPRAWCCSFAGAPDSPDLRPQLPASAAAAAAAASPAAGRKLPPKSPSAASFHGSPTSSRLAGLGGLIDPRRILSPGRVSPIDPDGAVPPPLPLPPPPPPATAPVQDAAVAVVVPAEQPLAVPAVAPLVAAREEGAPGGAALDLRLLLRGRDGRCVQMELDSRVLCGCSAFFAAMAPAEDASTGGGGGGGKRIEVDGVDNLDAFRSTVELMYEPDPMRWLAGAGVSRAIDVLEVCSSIMFNRGIKSCLTYIEAVPWSENEEEKLKSLFARFTFDEAISQDILARLRPPSWKSSDDLTVQLIQSVTSSTNSGARKDMQSLVNGLLSKSSVYQKESSGLSKESLYQVCYSCLDSLVDLFEEATESKDHTSQTLVVRGSKPLIERVSSQAENLNWLLDILVNNDMAEEFVELWAKQDRLIRMHEQASPMIRYELSRISACVFIALGRGKVQCRGEVRSLLFHGWFSTMLLDFGWLQRCSKGLDIRSLEDNLGRGLLTLPLRQQQSLFEEWFQFYATKGAECPNLIRSFQVWWRRSFIRSSVEHRS</sequence>
<keyword evidence="7" id="KW-1185">Reference proteome</keyword>
<comment type="function">
    <text evidence="1">May act as a substrate-specific adapter of an E3 ubiquitin-protein ligase complex (CUL3-RBX1-BTB) which mediates the ubiquitination and subsequent proteasomal degradation of target proteins.</text>
</comment>
<organism evidence="6 7">
    <name type="scientific">Urochloa decumbens</name>
    <dbReference type="NCBI Taxonomy" id="240449"/>
    <lineage>
        <taxon>Eukaryota</taxon>
        <taxon>Viridiplantae</taxon>
        <taxon>Streptophyta</taxon>
        <taxon>Embryophyta</taxon>
        <taxon>Tracheophyta</taxon>
        <taxon>Spermatophyta</taxon>
        <taxon>Magnoliopsida</taxon>
        <taxon>Liliopsida</taxon>
        <taxon>Poales</taxon>
        <taxon>Poaceae</taxon>
        <taxon>PACMAD clade</taxon>
        <taxon>Panicoideae</taxon>
        <taxon>Panicodae</taxon>
        <taxon>Paniceae</taxon>
        <taxon>Melinidinae</taxon>
        <taxon>Urochloa</taxon>
    </lineage>
</organism>
<dbReference type="EMBL" id="OZ075118">
    <property type="protein sequence ID" value="CAL5089699.1"/>
    <property type="molecule type" value="Genomic_DNA"/>
</dbReference>
<reference evidence="7" key="1">
    <citation type="submission" date="2024-06" db="EMBL/GenBank/DDBJ databases">
        <authorList>
            <person name="Ryan C."/>
        </authorList>
    </citation>
    <scope>NUCLEOTIDE SEQUENCE [LARGE SCALE GENOMIC DNA]</scope>
</reference>
<dbReference type="PANTHER" id="PTHR31060">
    <property type="entry name" value="OSJNBA0011J08.25 PROTEIN-RELATED"/>
    <property type="match status" value="1"/>
</dbReference>
<protein>
    <recommendedName>
        <fullName evidence="5">At3g05675-like ankyrin-like domain-containing protein</fullName>
    </recommendedName>
</protein>
<proteinExistence type="predicted"/>
<dbReference type="Proteomes" id="UP001497457">
    <property type="component" value="Chromosome 8b"/>
</dbReference>
<dbReference type="InterPro" id="IPR038920">
    <property type="entry name" value="At3g05675-like"/>
</dbReference>
<dbReference type="AlphaFoldDB" id="A0ABC9G9N3"/>
<evidence type="ECO:0000313" key="7">
    <source>
        <dbReference type="Proteomes" id="UP001497457"/>
    </source>
</evidence>
<dbReference type="Pfam" id="PF25553">
    <property type="entry name" value="BTB-POZ_ANK-like"/>
    <property type="match status" value="1"/>
</dbReference>
<dbReference type="InterPro" id="IPR058039">
    <property type="entry name" value="At3g05675-like_ankyrin"/>
</dbReference>
<dbReference type="PANTHER" id="PTHR31060:SF27">
    <property type="entry name" value="OS07G0259700 PROTEIN"/>
    <property type="match status" value="1"/>
</dbReference>
<feature type="compositionally biased region" description="Low complexity" evidence="4">
    <location>
        <begin position="52"/>
        <end position="66"/>
    </location>
</feature>
<reference evidence="6 7" key="2">
    <citation type="submission" date="2024-10" db="EMBL/GenBank/DDBJ databases">
        <authorList>
            <person name="Ryan C."/>
        </authorList>
    </citation>
    <scope>NUCLEOTIDE SEQUENCE [LARGE SCALE GENOMIC DNA]</scope>
</reference>
<accession>A0ABC9G9N3</accession>
<gene>
    <name evidence="6" type="ORF">URODEC1_LOCUS113492</name>
</gene>
<evidence type="ECO:0000256" key="4">
    <source>
        <dbReference type="SAM" id="MobiDB-lite"/>
    </source>
</evidence>
<keyword evidence="3" id="KW-0833">Ubl conjugation pathway</keyword>
<name>A0ABC9G9N3_9POAL</name>
<feature type="compositionally biased region" description="Pro residues" evidence="4">
    <location>
        <begin position="115"/>
        <end position="130"/>
    </location>
</feature>
<feature type="region of interest" description="Disordered" evidence="4">
    <location>
        <begin position="1"/>
        <end position="131"/>
    </location>
</feature>
<comment type="pathway">
    <text evidence="2">Protein modification; protein ubiquitination.</text>
</comment>
<evidence type="ECO:0000256" key="1">
    <source>
        <dbReference type="ARBA" id="ARBA00002668"/>
    </source>
</evidence>
<evidence type="ECO:0000259" key="5">
    <source>
        <dbReference type="Pfam" id="PF25553"/>
    </source>
</evidence>
<evidence type="ECO:0000313" key="6">
    <source>
        <dbReference type="EMBL" id="CAL5089699.1"/>
    </source>
</evidence>